<feature type="signal peptide" evidence="5">
    <location>
        <begin position="1"/>
        <end position="23"/>
    </location>
</feature>
<name>A0A6J4NIL1_9BACT</name>
<evidence type="ECO:0000256" key="1">
    <source>
        <dbReference type="ARBA" id="ARBA00007074"/>
    </source>
</evidence>
<keyword evidence="2" id="KW-0645">Protease</keyword>
<dbReference type="InterPro" id="IPR038765">
    <property type="entry name" value="Papain-like_cys_pep_sf"/>
</dbReference>
<keyword evidence="3" id="KW-0378">Hydrolase</keyword>
<dbReference type="InterPro" id="IPR000064">
    <property type="entry name" value="NLP_P60_dom"/>
</dbReference>
<protein>
    <submittedName>
        <fullName evidence="7">NLP/P60 family protein</fullName>
    </submittedName>
</protein>
<organism evidence="7">
    <name type="scientific">uncultured Pyrinomonadaceae bacterium</name>
    <dbReference type="NCBI Taxonomy" id="2283094"/>
    <lineage>
        <taxon>Bacteria</taxon>
        <taxon>Pseudomonadati</taxon>
        <taxon>Acidobacteriota</taxon>
        <taxon>Blastocatellia</taxon>
        <taxon>Blastocatellales</taxon>
        <taxon>Pyrinomonadaceae</taxon>
        <taxon>environmental samples</taxon>
    </lineage>
</organism>
<dbReference type="InterPro" id="IPR051202">
    <property type="entry name" value="Peptidase_C40"/>
</dbReference>
<dbReference type="Gene3D" id="3.90.1720.10">
    <property type="entry name" value="endopeptidase domain like (from Nostoc punctiforme)"/>
    <property type="match status" value="1"/>
</dbReference>
<dbReference type="EMBL" id="CADCUR010000055">
    <property type="protein sequence ID" value="CAA9387038.1"/>
    <property type="molecule type" value="Genomic_DNA"/>
</dbReference>
<dbReference type="GO" id="GO:0006508">
    <property type="term" value="P:proteolysis"/>
    <property type="evidence" value="ECO:0007669"/>
    <property type="project" value="UniProtKB-KW"/>
</dbReference>
<dbReference type="PANTHER" id="PTHR47053:SF1">
    <property type="entry name" value="MUREIN DD-ENDOPEPTIDASE MEPH-RELATED"/>
    <property type="match status" value="1"/>
</dbReference>
<dbReference type="PANTHER" id="PTHR47053">
    <property type="entry name" value="MUREIN DD-ENDOPEPTIDASE MEPH-RELATED"/>
    <property type="match status" value="1"/>
</dbReference>
<comment type="similarity">
    <text evidence="1">Belongs to the peptidase C40 family.</text>
</comment>
<evidence type="ECO:0000259" key="6">
    <source>
        <dbReference type="PROSITE" id="PS51935"/>
    </source>
</evidence>
<dbReference type="AlphaFoldDB" id="A0A6J4NIL1"/>
<evidence type="ECO:0000256" key="3">
    <source>
        <dbReference type="ARBA" id="ARBA00022801"/>
    </source>
</evidence>
<dbReference type="PROSITE" id="PS51935">
    <property type="entry name" value="NLPC_P60"/>
    <property type="match status" value="1"/>
</dbReference>
<gene>
    <name evidence="7" type="ORF">AVDCRST_MAG74-854</name>
</gene>
<evidence type="ECO:0000313" key="7">
    <source>
        <dbReference type="EMBL" id="CAA9387038.1"/>
    </source>
</evidence>
<feature type="chain" id="PRO_5026897706" evidence="5">
    <location>
        <begin position="24"/>
        <end position="208"/>
    </location>
</feature>
<dbReference type="SUPFAM" id="SSF54001">
    <property type="entry name" value="Cysteine proteinases"/>
    <property type="match status" value="1"/>
</dbReference>
<accession>A0A6J4NIL1</accession>
<dbReference type="GO" id="GO:0008234">
    <property type="term" value="F:cysteine-type peptidase activity"/>
    <property type="evidence" value="ECO:0007669"/>
    <property type="project" value="UniProtKB-KW"/>
</dbReference>
<keyword evidence="4" id="KW-0788">Thiol protease</keyword>
<reference evidence="7" key="1">
    <citation type="submission" date="2020-02" db="EMBL/GenBank/DDBJ databases">
        <authorList>
            <person name="Meier V. D."/>
        </authorList>
    </citation>
    <scope>NUCLEOTIDE SEQUENCE</scope>
    <source>
        <strain evidence="7">AVDCRST_MAG74</strain>
    </source>
</reference>
<sequence>MILCKSLCFSVSFVLIYTAAVFAQERPRIIPNQPSEAINQPINRAVKRPVLTNQITVQNPPSLVKKTGSSQPINSISAAPAAKSYSSSFNQKLLQAIQTRLGIPYIYGSSGPNSYDCSGLVWSVFTQAGFPFERSSARTLWQNSVSVEGDDRYKFGTLVFFNNLGHIGIVYDDRGFYHASSSQGVTFSRFDGYWGKRIVGFRRIVLPN</sequence>
<keyword evidence="5" id="KW-0732">Signal</keyword>
<feature type="domain" description="NlpC/P60" evidence="6">
    <location>
        <begin position="87"/>
        <end position="205"/>
    </location>
</feature>
<proteinExistence type="inferred from homology"/>
<evidence type="ECO:0000256" key="5">
    <source>
        <dbReference type="SAM" id="SignalP"/>
    </source>
</evidence>
<dbReference type="Pfam" id="PF00877">
    <property type="entry name" value="NLPC_P60"/>
    <property type="match status" value="1"/>
</dbReference>
<evidence type="ECO:0000256" key="4">
    <source>
        <dbReference type="ARBA" id="ARBA00022807"/>
    </source>
</evidence>
<evidence type="ECO:0000256" key="2">
    <source>
        <dbReference type="ARBA" id="ARBA00022670"/>
    </source>
</evidence>